<protein>
    <recommendedName>
        <fullName evidence="4">Ionotropic glutamate receptor C-terminal domain-containing protein</fullName>
    </recommendedName>
</protein>
<sequence>MLTVQQLQPNVTDIEWLKRNNMKIGCDGDSFVRTYLERVERFKTENIINVSSEYSYVDVFKNNTIAAAFLELPYEKVYMSKYCKGFSGSTPTIRFGGLGFMFQKGSPVTKDVSKAILQLLEEGEIKSLEEKWLSPMGECASDVTTINTDSLKLRSFWILYVISGATSTICFLLSTMHSPQEGGGVESPWKRAVTLAKQICKSKKHSEENVAGDEDVTDTNSSNRWEYEHQQELASQLPEIITVSSSPSHSPMTTPDHG</sequence>
<dbReference type="InterPro" id="IPR015683">
    <property type="entry name" value="Ionotropic_Glu_rcpt"/>
</dbReference>
<evidence type="ECO:0000313" key="2">
    <source>
        <dbReference type="EMBL" id="MED6155182.1"/>
    </source>
</evidence>
<dbReference type="Proteomes" id="UP001341840">
    <property type="component" value="Unassembled WGS sequence"/>
</dbReference>
<evidence type="ECO:0000313" key="3">
    <source>
        <dbReference type="Proteomes" id="UP001341840"/>
    </source>
</evidence>
<organism evidence="2 3">
    <name type="scientific">Stylosanthes scabra</name>
    <dbReference type="NCBI Taxonomy" id="79078"/>
    <lineage>
        <taxon>Eukaryota</taxon>
        <taxon>Viridiplantae</taxon>
        <taxon>Streptophyta</taxon>
        <taxon>Embryophyta</taxon>
        <taxon>Tracheophyta</taxon>
        <taxon>Spermatophyta</taxon>
        <taxon>Magnoliopsida</taxon>
        <taxon>eudicotyledons</taxon>
        <taxon>Gunneridae</taxon>
        <taxon>Pentapetalae</taxon>
        <taxon>rosids</taxon>
        <taxon>fabids</taxon>
        <taxon>Fabales</taxon>
        <taxon>Fabaceae</taxon>
        <taxon>Papilionoideae</taxon>
        <taxon>50 kb inversion clade</taxon>
        <taxon>dalbergioids sensu lato</taxon>
        <taxon>Dalbergieae</taxon>
        <taxon>Pterocarpus clade</taxon>
        <taxon>Stylosanthes</taxon>
    </lineage>
</organism>
<feature type="compositionally biased region" description="Low complexity" evidence="1">
    <location>
        <begin position="242"/>
        <end position="258"/>
    </location>
</feature>
<gene>
    <name evidence="2" type="ORF">PIB30_002911</name>
</gene>
<keyword evidence="3" id="KW-1185">Reference proteome</keyword>
<accession>A0ABU6U1Z5</accession>
<comment type="caution">
    <text evidence="2">The sequence shown here is derived from an EMBL/GenBank/DDBJ whole genome shotgun (WGS) entry which is preliminary data.</text>
</comment>
<evidence type="ECO:0000256" key="1">
    <source>
        <dbReference type="SAM" id="MobiDB-lite"/>
    </source>
</evidence>
<proteinExistence type="predicted"/>
<dbReference type="EMBL" id="JASCZI010120834">
    <property type="protein sequence ID" value="MED6155182.1"/>
    <property type="molecule type" value="Genomic_DNA"/>
</dbReference>
<feature type="region of interest" description="Disordered" evidence="1">
    <location>
        <begin position="204"/>
        <end position="258"/>
    </location>
</feature>
<dbReference type="SUPFAM" id="SSF53850">
    <property type="entry name" value="Periplasmic binding protein-like II"/>
    <property type="match status" value="1"/>
</dbReference>
<reference evidence="2 3" key="1">
    <citation type="journal article" date="2023" name="Plants (Basel)">
        <title>Bridging the Gap: Combining Genomics and Transcriptomics Approaches to Understand Stylosanthes scabra, an Orphan Legume from the Brazilian Caatinga.</title>
        <authorList>
            <person name="Ferreira-Neto J.R.C."/>
            <person name="da Silva M.D."/>
            <person name="Binneck E."/>
            <person name="de Melo N.F."/>
            <person name="da Silva R.H."/>
            <person name="de Melo A.L.T.M."/>
            <person name="Pandolfi V."/>
            <person name="Bustamante F.O."/>
            <person name="Brasileiro-Vidal A.C."/>
            <person name="Benko-Iseppon A.M."/>
        </authorList>
    </citation>
    <scope>NUCLEOTIDE SEQUENCE [LARGE SCALE GENOMIC DNA]</scope>
    <source>
        <tissue evidence="2">Leaves</tissue>
    </source>
</reference>
<dbReference type="Gene3D" id="3.40.190.10">
    <property type="entry name" value="Periplasmic binding protein-like II"/>
    <property type="match status" value="2"/>
</dbReference>
<dbReference type="PANTHER" id="PTHR18966">
    <property type="entry name" value="IONOTROPIC GLUTAMATE RECEPTOR"/>
    <property type="match status" value="1"/>
</dbReference>
<evidence type="ECO:0008006" key="4">
    <source>
        <dbReference type="Google" id="ProtNLM"/>
    </source>
</evidence>
<name>A0ABU6U1Z5_9FABA</name>